<keyword evidence="2" id="KW-1185">Reference proteome</keyword>
<gene>
    <name evidence="1" type="primary">BQ5605_C013g07256</name>
    <name evidence="1" type="ORF">BQ5605_C013G07256</name>
</gene>
<name>A0A2X0MKR3_9BASI</name>
<accession>A0A2X0MKR3</accession>
<protein>
    <submittedName>
        <fullName evidence="1">BQ5605_C013g07256 protein</fullName>
    </submittedName>
</protein>
<organism evidence="1 2">
    <name type="scientific">Microbotryum silenes-dioicae</name>
    <dbReference type="NCBI Taxonomy" id="796604"/>
    <lineage>
        <taxon>Eukaryota</taxon>
        <taxon>Fungi</taxon>
        <taxon>Dikarya</taxon>
        <taxon>Basidiomycota</taxon>
        <taxon>Pucciniomycotina</taxon>
        <taxon>Microbotryomycetes</taxon>
        <taxon>Microbotryales</taxon>
        <taxon>Microbotryaceae</taxon>
        <taxon>Microbotryum</taxon>
    </lineage>
</organism>
<dbReference type="AlphaFoldDB" id="A0A2X0MKR3"/>
<proteinExistence type="predicted"/>
<dbReference type="Proteomes" id="UP000249464">
    <property type="component" value="Unassembled WGS sequence"/>
</dbReference>
<dbReference type="EMBL" id="FQNC01000013">
    <property type="protein sequence ID" value="SGY15126.1"/>
    <property type="molecule type" value="Genomic_DNA"/>
</dbReference>
<sequence>MATITGFCADAEPVCRVSETSVLHFYDQELNSVQAQTSDRRTDLPDLPFIFHAFD</sequence>
<evidence type="ECO:0000313" key="1">
    <source>
        <dbReference type="EMBL" id="SGY15126.1"/>
    </source>
</evidence>
<evidence type="ECO:0000313" key="2">
    <source>
        <dbReference type="Proteomes" id="UP000249464"/>
    </source>
</evidence>
<reference evidence="1 2" key="1">
    <citation type="submission" date="2016-11" db="EMBL/GenBank/DDBJ databases">
        <authorList>
            <person name="Jaros S."/>
            <person name="Januszkiewicz K."/>
            <person name="Wedrychowicz H."/>
        </authorList>
    </citation>
    <scope>NUCLEOTIDE SEQUENCE [LARGE SCALE GENOMIC DNA]</scope>
</reference>